<dbReference type="SUPFAM" id="SSF51316">
    <property type="entry name" value="Mss4-like"/>
    <property type="match status" value="1"/>
</dbReference>
<name>A0A1G2D8S0_9BACT</name>
<dbReference type="PANTHER" id="PTHR10173">
    <property type="entry name" value="METHIONINE SULFOXIDE REDUCTASE"/>
    <property type="match status" value="1"/>
</dbReference>
<organism evidence="6 7">
    <name type="scientific">Candidatus Lloydbacteria bacterium RIFCSPHIGHO2_02_FULL_50_13</name>
    <dbReference type="NCBI Taxonomy" id="1798661"/>
    <lineage>
        <taxon>Bacteria</taxon>
        <taxon>Candidatus Lloydiibacteriota</taxon>
    </lineage>
</organism>
<dbReference type="InterPro" id="IPR011057">
    <property type="entry name" value="Mss4-like_sf"/>
</dbReference>
<feature type="region of interest" description="Disordered" evidence="4">
    <location>
        <begin position="121"/>
        <end position="141"/>
    </location>
</feature>
<dbReference type="GO" id="GO:0005737">
    <property type="term" value="C:cytoplasm"/>
    <property type="evidence" value="ECO:0007669"/>
    <property type="project" value="TreeGrafter"/>
</dbReference>
<dbReference type="InterPro" id="IPR028427">
    <property type="entry name" value="Met_Sox_Rdtase_MsrB"/>
</dbReference>
<dbReference type="PANTHER" id="PTHR10173:SF52">
    <property type="entry name" value="METHIONINE-R-SULFOXIDE REDUCTASE B1"/>
    <property type="match status" value="1"/>
</dbReference>
<evidence type="ECO:0000259" key="5">
    <source>
        <dbReference type="PROSITE" id="PS51790"/>
    </source>
</evidence>
<dbReference type="EMBL" id="MHLL01000015">
    <property type="protein sequence ID" value="OGZ09872.1"/>
    <property type="molecule type" value="Genomic_DNA"/>
</dbReference>
<feature type="non-terminal residue" evidence="6">
    <location>
        <position position="141"/>
    </location>
</feature>
<gene>
    <name evidence="6" type="ORF">A3D65_00585</name>
</gene>
<dbReference type="Proteomes" id="UP000177996">
    <property type="component" value="Unassembled WGS sequence"/>
</dbReference>
<dbReference type="GO" id="GO:0030091">
    <property type="term" value="P:protein repair"/>
    <property type="evidence" value="ECO:0007669"/>
    <property type="project" value="InterPro"/>
</dbReference>
<evidence type="ECO:0000256" key="2">
    <source>
        <dbReference type="ARBA" id="ARBA00023002"/>
    </source>
</evidence>
<dbReference type="AlphaFoldDB" id="A0A1G2D8S0"/>
<comment type="caution">
    <text evidence="6">The sequence shown here is derived from an EMBL/GenBank/DDBJ whole genome shotgun (WGS) entry which is preliminary data.</text>
</comment>
<evidence type="ECO:0000256" key="3">
    <source>
        <dbReference type="ARBA" id="ARBA00048488"/>
    </source>
</evidence>
<keyword evidence="2" id="KW-0560">Oxidoreductase</keyword>
<dbReference type="GO" id="GO:0006979">
    <property type="term" value="P:response to oxidative stress"/>
    <property type="evidence" value="ECO:0007669"/>
    <property type="project" value="InterPro"/>
</dbReference>
<evidence type="ECO:0000313" key="7">
    <source>
        <dbReference type="Proteomes" id="UP000177996"/>
    </source>
</evidence>
<dbReference type="Gene3D" id="2.170.150.20">
    <property type="entry name" value="Peptide methionine sulfoxide reductase"/>
    <property type="match status" value="1"/>
</dbReference>
<dbReference type="PROSITE" id="PS51790">
    <property type="entry name" value="MSRB"/>
    <property type="match status" value="1"/>
</dbReference>
<dbReference type="InterPro" id="IPR002579">
    <property type="entry name" value="Met_Sox_Rdtase_MsrB_dom"/>
</dbReference>
<reference evidence="6 7" key="1">
    <citation type="journal article" date="2016" name="Nat. Commun.">
        <title>Thousands of microbial genomes shed light on interconnected biogeochemical processes in an aquifer system.</title>
        <authorList>
            <person name="Anantharaman K."/>
            <person name="Brown C.T."/>
            <person name="Hug L.A."/>
            <person name="Sharon I."/>
            <person name="Castelle C.J."/>
            <person name="Probst A.J."/>
            <person name="Thomas B.C."/>
            <person name="Singh A."/>
            <person name="Wilkins M.J."/>
            <person name="Karaoz U."/>
            <person name="Brodie E.L."/>
            <person name="Williams K.H."/>
            <person name="Hubbard S.S."/>
            <person name="Banfield J.F."/>
        </authorList>
    </citation>
    <scope>NUCLEOTIDE SEQUENCE [LARGE SCALE GENOMIC DNA]</scope>
</reference>
<proteinExistence type="predicted"/>
<accession>A0A1G2D8S0</accession>
<protein>
    <recommendedName>
        <fullName evidence="1">peptide-methionine (R)-S-oxide reductase</fullName>
        <ecNumber evidence="1">1.8.4.12</ecNumber>
    </recommendedName>
</protein>
<evidence type="ECO:0000256" key="4">
    <source>
        <dbReference type="SAM" id="MobiDB-lite"/>
    </source>
</evidence>
<dbReference type="GO" id="GO:0033743">
    <property type="term" value="F:peptide-methionine (R)-S-oxide reductase activity"/>
    <property type="evidence" value="ECO:0007669"/>
    <property type="project" value="UniProtKB-EC"/>
</dbReference>
<comment type="catalytic activity">
    <reaction evidence="3">
        <text>L-methionyl-[protein] + [thioredoxin]-disulfide + H2O = L-methionyl-(R)-S-oxide-[protein] + [thioredoxin]-dithiol</text>
        <dbReference type="Rhea" id="RHEA:24164"/>
        <dbReference type="Rhea" id="RHEA-COMP:10698"/>
        <dbReference type="Rhea" id="RHEA-COMP:10700"/>
        <dbReference type="Rhea" id="RHEA-COMP:12313"/>
        <dbReference type="Rhea" id="RHEA-COMP:12314"/>
        <dbReference type="ChEBI" id="CHEBI:15377"/>
        <dbReference type="ChEBI" id="CHEBI:16044"/>
        <dbReference type="ChEBI" id="CHEBI:29950"/>
        <dbReference type="ChEBI" id="CHEBI:45764"/>
        <dbReference type="ChEBI" id="CHEBI:50058"/>
        <dbReference type="EC" id="1.8.4.12"/>
    </reaction>
</comment>
<dbReference type="EC" id="1.8.4.12" evidence="1"/>
<feature type="domain" description="MsrB" evidence="5">
    <location>
        <begin position="3"/>
        <end position="115"/>
    </location>
</feature>
<evidence type="ECO:0000313" key="6">
    <source>
        <dbReference type="EMBL" id="OGZ09872.1"/>
    </source>
</evidence>
<evidence type="ECO:0000256" key="1">
    <source>
        <dbReference type="ARBA" id="ARBA00012499"/>
    </source>
</evidence>
<dbReference type="Pfam" id="PF01641">
    <property type="entry name" value="SelR"/>
    <property type="match status" value="1"/>
</dbReference>
<dbReference type="STRING" id="1798661.A3D65_00585"/>
<sequence>MDEKQFKEKLNPEQYRVMREKGTEMPYIGKYWDHKESGLYFCAACGNKLFSSLAKFNSGEGWPAFRNPTSEKDIEVGADREVSCRKCKSHLGEIVGDWENTHYRVNSVCLDFQPVGIEFEEKEGAEDKKKEDGGESKKHDR</sequence>
<feature type="compositionally biased region" description="Basic and acidic residues" evidence="4">
    <location>
        <begin position="125"/>
        <end position="141"/>
    </location>
</feature>